<dbReference type="Proteomes" id="UP001157733">
    <property type="component" value="Chromosome"/>
</dbReference>
<keyword evidence="3" id="KW-1185">Reference proteome</keyword>
<evidence type="ECO:0000313" key="3">
    <source>
        <dbReference type="Proteomes" id="UP001157733"/>
    </source>
</evidence>
<protein>
    <recommendedName>
        <fullName evidence="4">Cytochrome c oxidase subunit II</fullName>
    </recommendedName>
</protein>
<accession>A0ABM9HBX9</accession>
<evidence type="ECO:0000313" key="2">
    <source>
        <dbReference type="EMBL" id="CAI2717654.1"/>
    </source>
</evidence>
<keyword evidence="1" id="KW-1133">Transmembrane helix</keyword>
<keyword evidence="1" id="KW-0812">Transmembrane</keyword>
<dbReference type="EMBL" id="OX336137">
    <property type="protein sequence ID" value="CAI2717654.1"/>
    <property type="molecule type" value="Genomic_DNA"/>
</dbReference>
<sequence length="74" mass="8429">MANANMEFSPIMFVIMGLAFVFISFFMGMMIHSAWMYEDSAKLPRNSRKAWVLCMAAGAGVTGWMFAYGYYVNF</sequence>
<proteinExistence type="predicted"/>
<reference evidence="2 3" key="1">
    <citation type="submission" date="2022-09" db="EMBL/GenBank/DDBJ databases">
        <authorList>
            <person name="Kop L."/>
        </authorList>
    </citation>
    <scope>NUCLEOTIDE SEQUENCE [LARGE SCALE GENOMIC DNA]</scope>
    <source>
        <strain evidence="2 3">347</strain>
    </source>
</reference>
<name>A0ABM9HBX9_9BACT</name>
<feature type="transmembrane region" description="Helical" evidence="1">
    <location>
        <begin position="12"/>
        <end position="38"/>
    </location>
</feature>
<organism evidence="2 3">
    <name type="scientific">Nitrospina watsonii</name>
    <dbReference type="NCBI Taxonomy" id="1323948"/>
    <lineage>
        <taxon>Bacteria</taxon>
        <taxon>Pseudomonadati</taxon>
        <taxon>Nitrospinota/Tectimicrobiota group</taxon>
        <taxon>Nitrospinota</taxon>
        <taxon>Nitrospinia</taxon>
        <taxon>Nitrospinales</taxon>
        <taxon>Nitrospinaceae</taxon>
        <taxon>Nitrospina</taxon>
    </lineage>
</organism>
<feature type="transmembrane region" description="Helical" evidence="1">
    <location>
        <begin position="50"/>
        <end position="71"/>
    </location>
</feature>
<dbReference type="RefSeq" id="WP_282010578.1">
    <property type="nucleotide sequence ID" value="NZ_OX336137.1"/>
</dbReference>
<evidence type="ECO:0000256" key="1">
    <source>
        <dbReference type="SAM" id="Phobius"/>
    </source>
</evidence>
<keyword evidence="1" id="KW-0472">Membrane</keyword>
<gene>
    <name evidence="2" type="ORF">NSPWAT_0795</name>
</gene>
<evidence type="ECO:0008006" key="4">
    <source>
        <dbReference type="Google" id="ProtNLM"/>
    </source>
</evidence>